<evidence type="ECO:0000313" key="19">
    <source>
        <dbReference type="EMBL" id="MCP2168528.1"/>
    </source>
</evidence>
<dbReference type="Pfam" id="PF14765">
    <property type="entry name" value="PS-DH"/>
    <property type="match status" value="1"/>
</dbReference>
<dbReference type="InterPro" id="IPR057326">
    <property type="entry name" value="KR_dom"/>
</dbReference>
<dbReference type="Pfam" id="PF00550">
    <property type="entry name" value="PP-binding"/>
    <property type="match status" value="1"/>
</dbReference>
<dbReference type="GO" id="GO:0006633">
    <property type="term" value="P:fatty acid biosynthetic process"/>
    <property type="evidence" value="ECO:0007669"/>
    <property type="project" value="InterPro"/>
</dbReference>
<dbReference type="EMBL" id="JAMTCK010000014">
    <property type="protein sequence ID" value="MCP2168528.1"/>
    <property type="molecule type" value="Genomic_DNA"/>
</dbReference>
<evidence type="ECO:0000256" key="14">
    <source>
        <dbReference type="PROSITE-ProRule" id="PRU01363"/>
    </source>
</evidence>
<dbReference type="Pfam" id="PF22953">
    <property type="entry name" value="SpnB_Rossmann"/>
    <property type="match status" value="1"/>
</dbReference>
<dbReference type="InterPro" id="IPR032821">
    <property type="entry name" value="PKS_assoc"/>
</dbReference>
<dbReference type="SUPFAM" id="SSF53901">
    <property type="entry name" value="Thiolase-like"/>
    <property type="match status" value="1"/>
</dbReference>
<keyword evidence="3" id="KW-0597">Phosphoprotein</keyword>
<dbReference type="FunFam" id="3.40.366.10:FF:000002">
    <property type="entry name" value="Probable polyketide synthase 2"/>
    <property type="match status" value="1"/>
</dbReference>
<dbReference type="Proteomes" id="UP001206128">
    <property type="component" value="Unassembled WGS sequence"/>
</dbReference>
<protein>
    <recommendedName>
        <fullName evidence="13">6-deoxyerythronolide-B synthase</fullName>
        <ecNumber evidence="13">2.3.1.94</ecNumber>
    </recommendedName>
</protein>
<dbReference type="FunFam" id="3.40.50.720:FF:000209">
    <property type="entry name" value="Polyketide synthase Pks12"/>
    <property type="match status" value="1"/>
</dbReference>
<dbReference type="InterPro" id="IPR050091">
    <property type="entry name" value="PKS_NRPS_Biosynth_Enz"/>
</dbReference>
<feature type="active site" description="Proton donor; for dehydratase activity" evidence="14">
    <location>
        <position position="1124"/>
    </location>
</feature>
<dbReference type="InterPro" id="IPR055123">
    <property type="entry name" value="SpnB-like_Rossmann"/>
</dbReference>
<dbReference type="Pfam" id="PF16197">
    <property type="entry name" value="KAsynt_C_assoc"/>
    <property type="match status" value="1"/>
</dbReference>
<evidence type="ECO:0000256" key="4">
    <source>
        <dbReference type="ARBA" id="ARBA00022679"/>
    </source>
</evidence>
<proteinExistence type="predicted"/>
<dbReference type="Gene3D" id="3.90.180.10">
    <property type="entry name" value="Medium-chain alcohol dehydrogenases, catalytic domain"/>
    <property type="match status" value="1"/>
</dbReference>
<dbReference type="PROSITE" id="PS00012">
    <property type="entry name" value="PHOSPHOPANTETHEINE"/>
    <property type="match status" value="1"/>
</dbReference>
<dbReference type="InterPro" id="IPR018201">
    <property type="entry name" value="Ketoacyl_synth_AS"/>
</dbReference>
<evidence type="ECO:0000256" key="6">
    <source>
        <dbReference type="ARBA" id="ARBA00023194"/>
    </source>
</evidence>
<keyword evidence="2" id="KW-0596">Phosphopantetheine</keyword>
<dbReference type="SMART" id="SM00822">
    <property type="entry name" value="PKS_KR"/>
    <property type="match status" value="1"/>
</dbReference>
<dbReference type="InterPro" id="IPR015083">
    <property type="entry name" value="NorB/c/GfsB-D-like_docking"/>
</dbReference>
<dbReference type="GO" id="GO:0004315">
    <property type="term" value="F:3-oxoacyl-[acyl-carrier-protein] synthase activity"/>
    <property type="evidence" value="ECO:0007669"/>
    <property type="project" value="InterPro"/>
</dbReference>
<dbReference type="Gene3D" id="3.40.47.10">
    <property type="match status" value="1"/>
</dbReference>
<dbReference type="PROSITE" id="PS50075">
    <property type="entry name" value="CARRIER"/>
    <property type="match status" value="1"/>
</dbReference>
<feature type="active site" description="Proton acceptor; for dehydratase activity" evidence="14">
    <location>
        <position position="962"/>
    </location>
</feature>
<dbReference type="InterPro" id="IPR016039">
    <property type="entry name" value="Thiolase-like"/>
</dbReference>
<dbReference type="Pfam" id="PF00109">
    <property type="entry name" value="ketoacyl-synt"/>
    <property type="match status" value="1"/>
</dbReference>
<evidence type="ECO:0000259" key="17">
    <source>
        <dbReference type="PROSITE" id="PS52004"/>
    </source>
</evidence>
<evidence type="ECO:0000256" key="12">
    <source>
        <dbReference type="ARBA" id="ARBA00063272"/>
    </source>
</evidence>
<dbReference type="InterPro" id="IPR036736">
    <property type="entry name" value="ACP-like_sf"/>
</dbReference>
<dbReference type="Gene3D" id="3.40.50.720">
    <property type="entry name" value="NAD(P)-binding Rossmann-like Domain"/>
    <property type="match status" value="1"/>
</dbReference>
<sequence>MSNEDKLRDYLRRVSADLHDTRQRLRAVQDQQHEPIAIVGMSCRFPGGVRTPDDLWRLVAEGRDAIGPFPTDRGWDIDGIYDPDPDHPGTTYAREGGFLDDVADFDADFFGISPREAVTMDPQQRLLLESAWEAVEHAGIDPTTLRGSATGVFAGAMYHDYGIRLTPSPKGTGRYLSNDSIGSLVSGRISYTLGLEGPAVTVDTACSSSLVALHLAAQALRSGECTLALAGGVAVMSTPWLFVELSRQRGLASDGRCKAFAAATDGAGFSEGVGVLVLERLSDAERNNHRVLAVVRGSAVNQDGASNGFSAPNGPSQERVIRQALASARLTAKDIDAVEAHGTGTTLGDPIEAHALLSTYGQDRDRPLWLGTIKSNIAHAQAAAGVAGVIKVVEAMRHGVLPQTLHVDEPSPHIDWASGRVELLTKARDWPETGQPRRAGVSSFGISGTNAHVIIEQAPASAEPASGTEPAARPVAVAPWVLSARTAPALRAQAAKLLSHVDSHPELSAPDIGLSLATTRTAFRHRAAVVGADRDQVRAALAALAEGAPAAGLVQAVAQPEPRAVFVFPGQGTHWVGMASDLLDTAPVFAESIAACAGALAEFVDWDLLGVLRGAPDAPPFERVDVLQPTVFSVMVSLAALWRSYGVEPAAVVGHSQGEIAAAHVAGVLSLADACRVVALRSRELLAISGQGGMVSVEAPEAVVAEWLRPWADQAAIAAVNGPSSVVVSGSDSALAEFGRTLSAEGVLRWQIPGVDFAAHSAHIDALAPRLREVLAPVTPKPASIPFFSATDSRWVGGTELDGEYWYRNLRATVRFASAAEALITSDHTVFVEVSPHPVLAMSVEATADELGRPVAALGSLRRGEGGLDRFLLSLGQAHVHGISPDWTAVFAGARPVELPGYAFQHERYWLDATAEVSDATGLGLAPIQHPLLGAAVALPDVDGYLLTGQLSTHTHPWLADHSVMGTVILPGTAFLELALRAGDEVGCGRVDELTIETPLVLPERGGLALQVMVGAADESGARQVSVHSRPDSGERPWLRHASGVLTPSESTASDELAAWPPEDATPVDVTGFYDRINQTSLHYGPAFQGLRAAWQRGREVYAEVQLPDQVEAARFGIHPALLDAALHGLGLGSLLDTTPDPNQVPLPFSWTGLSLHASGASRVRVRLSPAGTDGIAVLVTDETGAPVASVDSLVVRPVSASQLRDARGNDGSLYRVDWTPVAAGATAPARWALLGTDGFGLGIPEQYRDLADLPAGSAPEAVVVTFAPRPASSTVDRAVAETVTGAVALLRSWLDDDRFADSRLVLVTRGAVATSAEDDEPDLVHAPLWGLVRAAQSENPGRFVLVDLDGHDASRAALTAAVATGEPQLAIRAGAISVARLARVPSHGETLVPPDGTPWRLDIPTTGTFDNLVLAPCPQVLEPLEPGQVRVAVRAAGLNFRDVLYGLGLSLGEGSFGGEAAGVVLDVGPGVTGLAPGDRVMGAIAGSFGPIAVADHRMMTHIPAGLTFAEAATVPIAFLTAYYGLVDLAGLRAGQTVLVHAAAGGVGMAAVQLARHLGAEVFATASESKWDTLRANGFADDHIASSRSLDFADKFTSVTGGRGVDVVLNSLAREYVDTSLRLLPRGGRFLEMGKTDKRQPDVVAGDHPGVVYQAYDLQEAGLERIQQMLVELRALFERGVLRPLPLRAWDVRRAPQACRFLSQARHVGKLVLTMPPAARPHGTVLVTGGSGTLGGLVARHLVTEHGVRHLVLASRSGRVPAALTDDLAALGAEVTVAACDVADRAALADLLAAIPADRPLTGVVHAAGVLADAVIGSLTPERIEHVLRPKVLGALNLHELTREADLSLFVLFSSGAATFGSAGQGNYAAANAFLDALARQRRLAGLPAVSLAWGLWAQRSALTAQLDQTDLTRMTRSGAVALSTAEALDLFDTAAARDEPVLVPVRMDLAAMRAQAGALPPLFHDLVRVRSRRSAARTSTATETNLVAQLPGMSEEDRRAAVLDLVRAHAAAVLGHASADGVEPDRAFKELGFDSLTSLELRNRLTASTGLKLRATLIFDYPTPVELADRLLTDLVPDTTPAAAGDHADAEIERLLRSVPVARIRQAGLVDALLRLATPRTQQTPAGTPTAEPSSPESGAAESNAIDAMDVQSLLAKARQSLGS</sequence>
<dbReference type="InterPro" id="IPR002364">
    <property type="entry name" value="Quin_OxRdtase/zeta-crystal_CS"/>
</dbReference>
<feature type="region of interest" description="C-terminal hotdog fold" evidence="14">
    <location>
        <begin position="1065"/>
        <end position="1205"/>
    </location>
</feature>
<keyword evidence="4" id="KW-0808">Transferase</keyword>
<dbReference type="InterPro" id="IPR036299">
    <property type="entry name" value="Polyketide_synth_docking_sf"/>
</dbReference>
<dbReference type="InterPro" id="IPR016036">
    <property type="entry name" value="Malonyl_transacylase_ACP-bd"/>
</dbReference>
<name>A0AAE3GJ23_9PSEU</name>
<dbReference type="PANTHER" id="PTHR43775:SF51">
    <property type="entry name" value="INACTIVE PHENOLPHTHIOCEROL SYNTHESIS POLYKETIDE SYNTHASE TYPE I PKS1-RELATED"/>
    <property type="match status" value="1"/>
</dbReference>
<dbReference type="Pfam" id="PF00698">
    <property type="entry name" value="Acyl_transf_1"/>
    <property type="match status" value="1"/>
</dbReference>
<reference evidence="19" key="1">
    <citation type="submission" date="2022-06" db="EMBL/GenBank/DDBJ databases">
        <title>Genomic Encyclopedia of Archaeal and Bacterial Type Strains, Phase II (KMG-II): from individual species to whole genera.</title>
        <authorList>
            <person name="Goeker M."/>
        </authorList>
    </citation>
    <scope>NUCLEOTIDE SEQUENCE</scope>
    <source>
        <strain evidence="19">DSM 43935</strain>
    </source>
</reference>
<dbReference type="InterPro" id="IPR049900">
    <property type="entry name" value="PKS_mFAS_DH"/>
</dbReference>
<dbReference type="FunFam" id="3.90.180.10:FF:000032">
    <property type="entry name" value="Probable polyketide synthase pks1"/>
    <property type="match status" value="1"/>
</dbReference>
<dbReference type="CDD" id="cd00833">
    <property type="entry name" value="PKS"/>
    <property type="match status" value="1"/>
</dbReference>
<dbReference type="InterPro" id="IPR016035">
    <property type="entry name" value="Acyl_Trfase/lysoPLipase"/>
</dbReference>
<accession>A0AAE3GJ23</accession>
<dbReference type="InterPro" id="IPR049551">
    <property type="entry name" value="PKS_DH_C"/>
</dbReference>
<dbReference type="InterPro" id="IPR020806">
    <property type="entry name" value="PKS_PP-bd"/>
</dbReference>
<dbReference type="InterPro" id="IPR009081">
    <property type="entry name" value="PP-bd_ACP"/>
</dbReference>
<dbReference type="Gene3D" id="3.30.70.3290">
    <property type="match status" value="1"/>
</dbReference>
<feature type="domain" description="Ketosynthase family 3 (KS3)" evidence="17">
    <location>
        <begin position="33"/>
        <end position="457"/>
    </location>
</feature>
<feature type="region of interest" description="Disordered" evidence="15">
    <location>
        <begin position="2117"/>
        <end position="2147"/>
    </location>
</feature>
<dbReference type="InterPro" id="IPR006162">
    <property type="entry name" value="Ppantetheine_attach_site"/>
</dbReference>
<keyword evidence="7" id="KW-0511">Multifunctional enzyme</keyword>
<dbReference type="InterPro" id="IPR014030">
    <property type="entry name" value="Ketoacyl_synth_N"/>
</dbReference>
<dbReference type="InterPro" id="IPR020843">
    <property type="entry name" value="ER"/>
</dbReference>
<feature type="region of interest" description="Disordered" evidence="15">
    <location>
        <begin position="1022"/>
        <end position="1056"/>
    </location>
</feature>
<dbReference type="GO" id="GO:0004312">
    <property type="term" value="F:fatty acid synthase activity"/>
    <property type="evidence" value="ECO:0007669"/>
    <property type="project" value="TreeGrafter"/>
</dbReference>
<dbReference type="Pfam" id="PF08659">
    <property type="entry name" value="KR"/>
    <property type="match status" value="1"/>
</dbReference>
<feature type="compositionally biased region" description="Low complexity" evidence="15">
    <location>
        <begin position="2128"/>
        <end position="2144"/>
    </location>
</feature>
<evidence type="ECO:0000256" key="13">
    <source>
        <dbReference type="ARBA" id="ARBA00066981"/>
    </source>
</evidence>
<dbReference type="GO" id="GO:0033068">
    <property type="term" value="P:macrolide biosynthetic process"/>
    <property type="evidence" value="ECO:0007669"/>
    <property type="project" value="UniProtKB-ARBA"/>
</dbReference>
<dbReference type="PROSITE" id="PS52004">
    <property type="entry name" value="KS3_2"/>
    <property type="match status" value="1"/>
</dbReference>
<dbReference type="Gene3D" id="3.40.366.10">
    <property type="entry name" value="Malonyl-Coenzyme A Acyl Carrier Protein, domain 2"/>
    <property type="match status" value="1"/>
</dbReference>
<dbReference type="InterPro" id="IPR020841">
    <property type="entry name" value="PKS_Beta-ketoAc_synthase_dom"/>
</dbReference>
<feature type="region of interest" description="N-terminal hotdog fold" evidence="14">
    <location>
        <begin position="930"/>
        <end position="1053"/>
    </location>
</feature>
<evidence type="ECO:0000313" key="20">
    <source>
        <dbReference type="Proteomes" id="UP001206128"/>
    </source>
</evidence>
<comment type="caution">
    <text evidence="19">The sequence shown here is derived from an EMBL/GenBank/DDBJ whole genome shotgun (WGS) entry which is preliminary data.</text>
</comment>
<dbReference type="SUPFAM" id="SSF51735">
    <property type="entry name" value="NAD(P)-binding Rossmann-fold domains"/>
    <property type="match status" value="3"/>
</dbReference>
<dbReference type="PROSITE" id="PS01162">
    <property type="entry name" value="QOR_ZETA_CRYSTAL"/>
    <property type="match status" value="1"/>
</dbReference>
<comment type="pathway">
    <text evidence="11">Antibiotic biosynthesis; erythromycin biosynthesis.</text>
</comment>
<dbReference type="CDD" id="cd05195">
    <property type="entry name" value="enoyl_red"/>
    <property type="match status" value="1"/>
</dbReference>
<keyword evidence="5" id="KW-0677">Repeat</keyword>
<feature type="domain" description="Carrier" evidence="16">
    <location>
        <begin position="2001"/>
        <end position="2076"/>
    </location>
</feature>
<evidence type="ECO:0000256" key="8">
    <source>
        <dbReference type="ARBA" id="ARBA00023315"/>
    </source>
</evidence>
<dbReference type="Gene3D" id="3.10.129.110">
    <property type="entry name" value="Polyketide synthase dehydratase"/>
    <property type="match status" value="1"/>
</dbReference>
<dbReference type="GO" id="GO:0016491">
    <property type="term" value="F:oxidoreductase activity"/>
    <property type="evidence" value="ECO:0007669"/>
    <property type="project" value="InterPro"/>
</dbReference>
<comment type="catalytic activity">
    <reaction evidence="9">
        <text>6 (S)-methylmalonyl-CoA + propanoyl-CoA + 6 NADPH + 12 H(+) = 6-deoxyerythronolide B + 6 CO2 + 6 NADP(+) + 7 CoA + H2O</text>
        <dbReference type="Rhea" id="RHEA:23068"/>
        <dbReference type="ChEBI" id="CHEBI:15377"/>
        <dbReference type="ChEBI" id="CHEBI:15378"/>
        <dbReference type="ChEBI" id="CHEBI:16089"/>
        <dbReference type="ChEBI" id="CHEBI:16526"/>
        <dbReference type="ChEBI" id="CHEBI:57287"/>
        <dbReference type="ChEBI" id="CHEBI:57327"/>
        <dbReference type="ChEBI" id="CHEBI:57392"/>
        <dbReference type="ChEBI" id="CHEBI:57783"/>
        <dbReference type="ChEBI" id="CHEBI:58349"/>
        <dbReference type="EC" id="2.3.1.94"/>
    </reaction>
</comment>
<feature type="compositionally biased region" description="Basic and acidic residues" evidence="15">
    <location>
        <begin position="1029"/>
        <end position="1038"/>
    </location>
</feature>
<dbReference type="SMART" id="SM00825">
    <property type="entry name" value="PKS_KS"/>
    <property type="match status" value="1"/>
</dbReference>
<evidence type="ECO:0000256" key="10">
    <source>
        <dbReference type="ARBA" id="ARBA00060158"/>
    </source>
</evidence>
<dbReference type="SMART" id="SM01294">
    <property type="entry name" value="PKS_PP_betabranch"/>
    <property type="match status" value="1"/>
</dbReference>
<dbReference type="SMART" id="SM00826">
    <property type="entry name" value="PKS_DH"/>
    <property type="match status" value="1"/>
</dbReference>
<evidence type="ECO:0000259" key="16">
    <source>
        <dbReference type="PROSITE" id="PS50075"/>
    </source>
</evidence>
<dbReference type="SMART" id="SM00823">
    <property type="entry name" value="PKS_PP"/>
    <property type="match status" value="1"/>
</dbReference>
<dbReference type="SMART" id="SM00829">
    <property type="entry name" value="PKS_ER"/>
    <property type="match status" value="1"/>
</dbReference>
<dbReference type="SMART" id="SM00827">
    <property type="entry name" value="PKS_AT"/>
    <property type="match status" value="1"/>
</dbReference>
<dbReference type="Pfam" id="PF08240">
    <property type="entry name" value="ADH_N"/>
    <property type="match status" value="1"/>
</dbReference>
<dbReference type="InterPro" id="IPR036291">
    <property type="entry name" value="NAD(P)-bd_dom_sf"/>
</dbReference>
<dbReference type="SUPFAM" id="SSF101173">
    <property type="entry name" value="Docking domain B of the erythromycin polyketide synthase (DEBS)"/>
    <property type="match status" value="1"/>
</dbReference>
<dbReference type="EC" id="2.3.1.94" evidence="13"/>
<evidence type="ECO:0000256" key="9">
    <source>
        <dbReference type="ARBA" id="ARBA00052442"/>
    </source>
</evidence>
<evidence type="ECO:0000256" key="2">
    <source>
        <dbReference type="ARBA" id="ARBA00022450"/>
    </source>
</evidence>
<dbReference type="InterPro" id="IPR042104">
    <property type="entry name" value="PKS_dehydratase_sf"/>
</dbReference>
<dbReference type="InterPro" id="IPR001227">
    <property type="entry name" value="Ac_transferase_dom_sf"/>
</dbReference>
<dbReference type="Gene3D" id="3.40.50.11460">
    <property type="match status" value="1"/>
</dbReference>
<dbReference type="PROSITE" id="PS52019">
    <property type="entry name" value="PKS_MFAS_DH"/>
    <property type="match status" value="1"/>
</dbReference>
<evidence type="ECO:0000256" key="11">
    <source>
        <dbReference type="ARBA" id="ARBA00060622"/>
    </source>
</evidence>
<gene>
    <name evidence="19" type="ORF">LX83_005406</name>
</gene>
<dbReference type="FunFam" id="1.10.1200.10:FF:000007">
    <property type="entry name" value="Probable polyketide synthase pks17"/>
    <property type="match status" value="1"/>
</dbReference>
<dbReference type="InterPro" id="IPR011032">
    <property type="entry name" value="GroES-like_sf"/>
</dbReference>
<keyword evidence="6" id="KW-0045">Antibiotic biosynthesis</keyword>
<dbReference type="SUPFAM" id="SSF55048">
    <property type="entry name" value="Probable ACP-binding domain of malonyl-CoA ACP transacylase"/>
    <property type="match status" value="1"/>
</dbReference>
<evidence type="ECO:0000256" key="5">
    <source>
        <dbReference type="ARBA" id="ARBA00022737"/>
    </source>
</evidence>
<dbReference type="GO" id="GO:0047879">
    <property type="term" value="F:erythronolide synthase activity"/>
    <property type="evidence" value="ECO:0007669"/>
    <property type="project" value="UniProtKB-EC"/>
</dbReference>
<keyword evidence="20" id="KW-1185">Reference proteome</keyword>
<dbReference type="InterPro" id="IPR013968">
    <property type="entry name" value="PKS_KR"/>
</dbReference>
<dbReference type="Pfam" id="PF08990">
    <property type="entry name" value="Docking"/>
    <property type="match status" value="1"/>
</dbReference>
<evidence type="ECO:0000256" key="15">
    <source>
        <dbReference type="SAM" id="MobiDB-lite"/>
    </source>
</evidence>
<dbReference type="PROSITE" id="PS00606">
    <property type="entry name" value="KS3_1"/>
    <property type="match status" value="1"/>
</dbReference>
<dbReference type="InterPro" id="IPR014043">
    <property type="entry name" value="Acyl_transferase_dom"/>
</dbReference>
<dbReference type="CDD" id="cd08956">
    <property type="entry name" value="KR_3_FAS_SDR_x"/>
    <property type="match status" value="1"/>
</dbReference>
<dbReference type="Pfam" id="PF13602">
    <property type="entry name" value="ADH_zinc_N_2"/>
    <property type="match status" value="1"/>
</dbReference>
<organism evidence="19 20">
    <name type="scientific">Goodfellowiella coeruleoviolacea</name>
    <dbReference type="NCBI Taxonomy" id="334858"/>
    <lineage>
        <taxon>Bacteria</taxon>
        <taxon>Bacillati</taxon>
        <taxon>Actinomycetota</taxon>
        <taxon>Actinomycetes</taxon>
        <taxon>Pseudonocardiales</taxon>
        <taxon>Pseudonocardiaceae</taxon>
        <taxon>Goodfellowiella</taxon>
    </lineage>
</organism>
<evidence type="ECO:0000256" key="3">
    <source>
        <dbReference type="ARBA" id="ARBA00022553"/>
    </source>
</evidence>
<evidence type="ECO:0000256" key="1">
    <source>
        <dbReference type="ARBA" id="ARBA00001957"/>
    </source>
</evidence>
<comment type="subunit">
    <text evidence="12">Homodimer. Erythronolide synthase is composed of EryAI, EryAII and EryAIII multimodular (2 modules) polypeptides each coding for a functional synthase subunit which participates in 2 of the six FAS-like elongation steps required for formation of the polyketide. Module 1, 2, 3, 4, 5, and 6 participating in biosynthesis steps 1, 2, 3, 4, 5, and 6, respectively.</text>
</comment>
<dbReference type="Pfam" id="PF21089">
    <property type="entry name" value="PKS_DH_N"/>
    <property type="match status" value="1"/>
</dbReference>
<dbReference type="Pfam" id="PF02801">
    <property type="entry name" value="Ketoacyl-synt_C"/>
    <property type="match status" value="1"/>
</dbReference>
<keyword evidence="8" id="KW-0012">Acyltransferase</keyword>
<dbReference type="GO" id="GO:0031177">
    <property type="term" value="F:phosphopantetheine binding"/>
    <property type="evidence" value="ECO:0007669"/>
    <property type="project" value="InterPro"/>
</dbReference>
<evidence type="ECO:0000256" key="7">
    <source>
        <dbReference type="ARBA" id="ARBA00023268"/>
    </source>
</evidence>
<dbReference type="SUPFAM" id="SSF52151">
    <property type="entry name" value="FabD/lysophospholipase-like"/>
    <property type="match status" value="1"/>
</dbReference>
<comment type="function">
    <text evidence="10">Involved in the biosynthesis of antibiotic erythromycin via the biosynthesis of its aglycone precursor, 6-deoxyerythronolide B (6-dEB).</text>
</comment>
<evidence type="ECO:0000259" key="18">
    <source>
        <dbReference type="PROSITE" id="PS52019"/>
    </source>
</evidence>
<dbReference type="GO" id="GO:0008270">
    <property type="term" value="F:zinc ion binding"/>
    <property type="evidence" value="ECO:0007669"/>
    <property type="project" value="InterPro"/>
</dbReference>
<dbReference type="InterPro" id="IPR014031">
    <property type="entry name" value="Ketoacyl_synth_C"/>
</dbReference>
<feature type="domain" description="PKS/mFAS DH" evidence="18">
    <location>
        <begin position="930"/>
        <end position="1205"/>
    </location>
</feature>
<dbReference type="PANTHER" id="PTHR43775">
    <property type="entry name" value="FATTY ACID SYNTHASE"/>
    <property type="match status" value="1"/>
</dbReference>
<dbReference type="SUPFAM" id="SSF47336">
    <property type="entry name" value="ACP-like"/>
    <property type="match status" value="1"/>
</dbReference>
<dbReference type="FunFam" id="3.40.47.10:FF:000019">
    <property type="entry name" value="Polyketide synthase type I"/>
    <property type="match status" value="1"/>
</dbReference>
<comment type="cofactor">
    <cofactor evidence="1">
        <name>pantetheine 4'-phosphate</name>
        <dbReference type="ChEBI" id="CHEBI:47942"/>
    </cofactor>
</comment>
<dbReference type="SUPFAM" id="SSF50129">
    <property type="entry name" value="GroES-like"/>
    <property type="match status" value="1"/>
</dbReference>
<dbReference type="InterPro" id="IPR013154">
    <property type="entry name" value="ADH-like_N"/>
</dbReference>
<dbReference type="InterPro" id="IPR049552">
    <property type="entry name" value="PKS_DH_N"/>
</dbReference>
<dbReference type="Gene3D" id="1.10.1200.10">
    <property type="entry name" value="ACP-like"/>
    <property type="match status" value="1"/>
</dbReference>
<dbReference type="InterPro" id="IPR020807">
    <property type="entry name" value="PKS_DH"/>
</dbReference>